<protein>
    <submittedName>
        <fullName evidence="4">Uncharacterized protein</fullName>
    </submittedName>
</protein>
<comment type="caution">
    <text evidence="2">Lacks conserved residue(s) required for the propagation of feature annotation.</text>
</comment>
<evidence type="ECO:0000313" key="4">
    <source>
        <dbReference type="EMBL" id="KAF8770008.1"/>
    </source>
</evidence>
<dbReference type="InterPro" id="IPR002172">
    <property type="entry name" value="LDrepeatLR_classA_rpt"/>
</dbReference>
<reference evidence="4" key="1">
    <citation type="journal article" date="2020" name="bioRxiv">
        <title>Chromosome-level reference genome of the European wasp spider Argiope bruennichi: a resource for studies on range expansion and evolutionary adaptation.</title>
        <authorList>
            <person name="Sheffer M.M."/>
            <person name="Hoppe A."/>
            <person name="Krehenwinkel H."/>
            <person name="Uhl G."/>
            <person name="Kuss A.W."/>
            <person name="Jensen L."/>
            <person name="Jensen C."/>
            <person name="Gillespie R.G."/>
            <person name="Hoff K.J."/>
            <person name="Prost S."/>
        </authorList>
    </citation>
    <scope>NUCLEOTIDE SEQUENCE</scope>
</reference>
<reference evidence="4" key="2">
    <citation type="submission" date="2020-06" db="EMBL/GenBank/DDBJ databases">
        <authorList>
            <person name="Sheffer M."/>
        </authorList>
    </citation>
    <scope>NUCLEOTIDE SEQUENCE</scope>
</reference>
<evidence type="ECO:0000313" key="5">
    <source>
        <dbReference type="Proteomes" id="UP000807504"/>
    </source>
</evidence>
<dbReference type="Gene3D" id="4.10.400.10">
    <property type="entry name" value="Low-density Lipoprotein Receptor"/>
    <property type="match status" value="1"/>
</dbReference>
<dbReference type="CDD" id="cd00112">
    <property type="entry name" value="LDLa"/>
    <property type="match status" value="1"/>
</dbReference>
<dbReference type="AlphaFoldDB" id="A0A8T0EEZ5"/>
<dbReference type="EMBL" id="JABXBU010002228">
    <property type="protein sequence ID" value="KAF8770008.1"/>
    <property type="molecule type" value="Genomic_DNA"/>
</dbReference>
<comment type="caution">
    <text evidence="4">The sequence shown here is derived from an EMBL/GenBank/DDBJ whole genome shotgun (WGS) entry which is preliminary data.</text>
</comment>
<dbReference type="SUPFAM" id="SSF57424">
    <property type="entry name" value="LDL receptor-like module"/>
    <property type="match status" value="1"/>
</dbReference>
<gene>
    <name evidence="4" type="ORF">HNY73_017584</name>
</gene>
<organism evidence="4 5">
    <name type="scientific">Argiope bruennichi</name>
    <name type="common">Wasp spider</name>
    <name type="synonym">Aranea bruennichi</name>
    <dbReference type="NCBI Taxonomy" id="94029"/>
    <lineage>
        <taxon>Eukaryota</taxon>
        <taxon>Metazoa</taxon>
        <taxon>Ecdysozoa</taxon>
        <taxon>Arthropoda</taxon>
        <taxon>Chelicerata</taxon>
        <taxon>Arachnida</taxon>
        <taxon>Araneae</taxon>
        <taxon>Araneomorphae</taxon>
        <taxon>Entelegynae</taxon>
        <taxon>Araneoidea</taxon>
        <taxon>Araneidae</taxon>
        <taxon>Argiope</taxon>
    </lineage>
</organism>
<evidence type="ECO:0000256" key="1">
    <source>
        <dbReference type="ARBA" id="ARBA00023157"/>
    </source>
</evidence>
<accession>A0A8T0EEZ5</accession>
<evidence type="ECO:0000256" key="3">
    <source>
        <dbReference type="SAM" id="MobiDB-lite"/>
    </source>
</evidence>
<sequence>MSAKRKLICRVEEKNCVALKAQQWGTCFPGNPWFSRAAGAPAILPPKGRRTNPRNQAVFQQIRWLLKYSASHDGAAAHALCLGLTIQVECVGGGGRKIPGPSRDWVRPSPSLQGRSETSFPRCQSTGVQALHAVQVLRESSSLTFFMLLFENMKQSRPNNADKSVNEHVTSLLLYASYTPTHRHLQVPPSGGNTIICHGRHTTVLLRPTVLDEQGNESSVVSKSKHSTEWAEEMPSSLKLSRCLVLRKGPQRFSLVVLGPGQGRRSVADALTFPVDGLSRNNYAGLVIFTDAEVPQRPGMQMEGELTTCMDGTCYRLQKRCDGFADCPDATDESGCHETHEPDIADFHRTRLSRIERMYHGSWIWEDIVIGPLGRTTFIVPAPSVPSTWLVRAFGMNSDKGFGLLPAPFRFFLHSSFRDECSDAFQVQDRRADRHSNNCLQLFAN</sequence>
<dbReference type="Gene3D" id="2.20.130.20">
    <property type="match status" value="1"/>
</dbReference>
<keyword evidence="5" id="KW-1185">Reference proteome</keyword>
<proteinExistence type="predicted"/>
<name>A0A8T0EEZ5_ARGBR</name>
<evidence type="ECO:0000256" key="2">
    <source>
        <dbReference type="PROSITE-ProRule" id="PRU00124"/>
    </source>
</evidence>
<dbReference type="PROSITE" id="PS50068">
    <property type="entry name" value="LDLRA_2"/>
    <property type="match status" value="1"/>
</dbReference>
<feature type="region of interest" description="Disordered" evidence="3">
    <location>
        <begin position="101"/>
        <end position="120"/>
    </location>
</feature>
<dbReference type="SMART" id="SM00192">
    <property type="entry name" value="LDLa"/>
    <property type="match status" value="1"/>
</dbReference>
<feature type="compositionally biased region" description="Polar residues" evidence="3">
    <location>
        <begin position="110"/>
        <end position="120"/>
    </location>
</feature>
<dbReference type="InterPro" id="IPR036055">
    <property type="entry name" value="LDL_receptor-like_sf"/>
</dbReference>
<feature type="disulfide bond" evidence="2">
    <location>
        <begin position="321"/>
        <end position="336"/>
    </location>
</feature>
<feature type="disulfide bond" evidence="2">
    <location>
        <begin position="309"/>
        <end position="327"/>
    </location>
</feature>
<dbReference type="Proteomes" id="UP000807504">
    <property type="component" value="Unassembled WGS sequence"/>
</dbReference>
<keyword evidence="1 2" id="KW-1015">Disulfide bond</keyword>